<name>A0ABV4DQX7_9LACO</name>
<sequence>MERKRNVRRKEEKKIEISSAGKPFVKGTHVAFSYHRHHFKGVIEKQLRNSAIIVFDPEYEMTNTAIDLKQRIVISYTKMKAIK</sequence>
<evidence type="ECO:0008006" key="3">
    <source>
        <dbReference type="Google" id="ProtNLM"/>
    </source>
</evidence>
<comment type="caution">
    <text evidence="1">The sequence shown here is derived from an EMBL/GenBank/DDBJ whole genome shotgun (WGS) entry which is preliminary data.</text>
</comment>
<dbReference type="Proteomes" id="UP001565236">
    <property type="component" value="Unassembled WGS sequence"/>
</dbReference>
<dbReference type="RefSeq" id="WP_369942751.1">
    <property type="nucleotide sequence ID" value="NZ_JBCLUF010000032.1"/>
</dbReference>
<dbReference type="EMBL" id="JBCLUF010000032">
    <property type="protein sequence ID" value="MEY8662872.1"/>
    <property type="molecule type" value="Genomic_DNA"/>
</dbReference>
<evidence type="ECO:0000313" key="1">
    <source>
        <dbReference type="EMBL" id="MEY8662872.1"/>
    </source>
</evidence>
<gene>
    <name evidence="1" type="ORF">AALT52_08225</name>
</gene>
<reference evidence="1 2" key="1">
    <citation type="submission" date="2024-03" db="EMBL/GenBank/DDBJ databases">
        <title>Mouse gut bacterial collection (mGBC) of GemPharmatech.</title>
        <authorList>
            <person name="He Y."/>
            <person name="Dong L."/>
            <person name="Wu D."/>
            <person name="Gao X."/>
            <person name="Lin Z."/>
        </authorList>
    </citation>
    <scope>NUCLEOTIDE SEQUENCE [LARGE SCALE GENOMIC DNA]</scope>
    <source>
        <strain evidence="1 2">15-30</strain>
    </source>
</reference>
<keyword evidence="2" id="KW-1185">Reference proteome</keyword>
<protein>
    <recommendedName>
        <fullName evidence="3">DUF2187 domain-containing protein</fullName>
    </recommendedName>
</protein>
<proteinExistence type="predicted"/>
<organism evidence="1 2">
    <name type="scientific">Ligilactobacillus faecis</name>
    <dbReference type="NCBI Taxonomy" id="762833"/>
    <lineage>
        <taxon>Bacteria</taxon>
        <taxon>Bacillati</taxon>
        <taxon>Bacillota</taxon>
        <taxon>Bacilli</taxon>
        <taxon>Lactobacillales</taxon>
        <taxon>Lactobacillaceae</taxon>
        <taxon>Ligilactobacillus</taxon>
    </lineage>
</organism>
<evidence type="ECO:0000313" key="2">
    <source>
        <dbReference type="Proteomes" id="UP001565236"/>
    </source>
</evidence>
<accession>A0ABV4DQX7</accession>